<comment type="caution">
    <text evidence="2">The sequence shown here is derived from an EMBL/GenBank/DDBJ whole genome shotgun (WGS) entry which is preliminary data.</text>
</comment>
<evidence type="ECO:0000313" key="2">
    <source>
        <dbReference type="EMBL" id="PXX47821.1"/>
    </source>
</evidence>
<dbReference type="AlphaFoldDB" id="A0A318JFK2"/>
<dbReference type="InterPro" id="IPR044922">
    <property type="entry name" value="DUF2063_N_sf"/>
</dbReference>
<dbReference type="Pfam" id="PF09836">
    <property type="entry name" value="DUF2063"/>
    <property type="match status" value="1"/>
</dbReference>
<dbReference type="InterPro" id="IPR018640">
    <property type="entry name" value="DUF2063"/>
</dbReference>
<sequence length="275" mass="30301">MMPIPTLPTLHTPHTLDEIQEQFSRALLQPASAESIAPLFHAHPYQDDRLALYRGNLTAIWTSALKNAFPVLHQLVGEEYFEQLARAFGRACPSVSGDLNQFGAKLPEFLKTIPDAGDYPYFSDIASLEWQVHTAYYAADAVAIGLHEVLQAIAAGGQDVQALQLDFHPAASLYQSAWDSVGIWHAHQAGEAAGFPQDIRLASYALIARREWQVEVQKIDEPGWLALKALQQGRSLGEALELALEADAGFAINASLQSWFFAGLFTQFKFPADKL</sequence>
<proteinExistence type="predicted"/>
<organism evidence="2 3">
    <name type="scientific">Undibacterium pigrum</name>
    <dbReference type="NCBI Taxonomy" id="401470"/>
    <lineage>
        <taxon>Bacteria</taxon>
        <taxon>Pseudomonadati</taxon>
        <taxon>Pseudomonadota</taxon>
        <taxon>Betaproteobacteria</taxon>
        <taxon>Burkholderiales</taxon>
        <taxon>Oxalobacteraceae</taxon>
        <taxon>Undibacterium</taxon>
    </lineage>
</organism>
<protein>
    <recommendedName>
        <fullName evidence="1">Putative DNA-binding domain-containing protein</fullName>
    </recommendedName>
</protein>
<gene>
    <name evidence="2" type="ORF">DFR42_1011420</name>
</gene>
<evidence type="ECO:0000259" key="1">
    <source>
        <dbReference type="Pfam" id="PF09836"/>
    </source>
</evidence>
<keyword evidence="3" id="KW-1185">Reference proteome</keyword>
<dbReference type="Gene3D" id="1.10.150.690">
    <property type="entry name" value="DUF2063"/>
    <property type="match status" value="1"/>
</dbReference>
<name>A0A318JFK2_9BURK</name>
<dbReference type="Proteomes" id="UP000247792">
    <property type="component" value="Unassembled WGS sequence"/>
</dbReference>
<dbReference type="EMBL" id="QJKB01000001">
    <property type="protein sequence ID" value="PXX47821.1"/>
    <property type="molecule type" value="Genomic_DNA"/>
</dbReference>
<feature type="domain" description="Putative DNA-binding" evidence="1">
    <location>
        <begin position="18"/>
        <end position="110"/>
    </location>
</feature>
<reference evidence="2 3" key="1">
    <citation type="submission" date="2018-05" db="EMBL/GenBank/DDBJ databases">
        <title>Genomic Encyclopedia of Type Strains, Phase IV (KMG-IV): sequencing the most valuable type-strain genomes for metagenomic binning, comparative biology and taxonomic classification.</title>
        <authorList>
            <person name="Goeker M."/>
        </authorList>
    </citation>
    <scope>NUCLEOTIDE SEQUENCE [LARGE SCALE GENOMIC DNA]</scope>
    <source>
        <strain evidence="2 3">DSM 19792</strain>
    </source>
</reference>
<accession>A0A318JFK2</accession>
<evidence type="ECO:0000313" key="3">
    <source>
        <dbReference type="Proteomes" id="UP000247792"/>
    </source>
</evidence>